<comment type="caution">
    <text evidence="2">The sequence shown here is derived from an EMBL/GenBank/DDBJ whole genome shotgun (WGS) entry which is preliminary data.</text>
</comment>
<dbReference type="RefSeq" id="WP_233051769.1">
    <property type="nucleotide sequence ID" value="NZ_JAIMJA010000004.1"/>
</dbReference>
<evidence type="ECO:0000313" key="2">
    <source>
        <dbReference type="EMBL" id="MCE2594190.1"/>
    </source>
</evidence>
<name>A0ABS8W6S1_9GAMM</name>
<dbReference type="InterPro" id="IPR017467">
    <property type="entry name" value="CHP03016_PEP-CTERM"/>
</dbReference>
<protein>
    <submittedName>
        <fullName evidence="2">TIGR03016 family PEP-CTERM system-associated outer membrane protein</fullName>
    </submittedName>
</protein>
<proteinExistence type="predicted"/>
<dbReference type="NCBIfam" id="TIGR03016">
    <property type="entry name" value="pepcterm_hypo_1"/>
    <property type="match status" value="1"/>
</dbReference>
<keyword evidence="3" id="KW-1185">Reference proteome</keyword>
<feature type="chain" id="PRO_5046545436" evidence="1">
    <location>
        <begin position="23"/>
        <end position="515"/>
    </location>
</feature>
<accession>A0ABS8W6S1</accession>
<gene>
    <name evidence="2" type="ORF">K6Y31_05110</name>
</gene>
<organism evidence="2 3">
    <name type="scientific">Motilimonas cestriensis</name>
    <dbReference type="NCBI Taxonomy" id="2742685"/>
    <lineage>
        <taxon>Bacteria</taxon>
        <taxon>Pseudomonadati</taxon>
        <taxon>Pseudomonadota</taxon>
        <taxon>Gammaproteobacteria</taxon>
        <taxon>Alteromonadales</taxon>
        <taxon>Alteromonadales genera incertae sedis</taxon>
        <taxon>Motilimonas</taxon>
    </lineage>
</organism>
<dbReference type="EMBL" id="JAIMJA010000004">
    <property type="protein sequence ID" value="MCE2594190.1"/>
    <property type="molecule type" value="Genomic_DNA"/>
</dbReference>
<dbReference type="Proteomes" id="UP001201273">
    <property type="component" value="Unassembled WGS sequence"/>
</dbReference>
<evidence type="ECO:0000256" key="1">
    <source>
        <dbReference type="SAM" id="SignalP"/>
    </source>
</evidence>
<sequence length="515" mass="58096">MPKTNNYFIFLYAFSLTPFVSAADWQTSASIEASTEYSDNISRSALAAQDDVILSISPGFGLTADGNKASFRARYDFNGQYYVDAENSSEAFHDLLLLGEVNAWHDRIIISSSITANQQLVDINNGLLTDYTGNSDNLDTVGNYQLGMDWTQPIGNQAEFDLNSNVYYIDQKASDDTLGYNLTFSAQDGTDFKRAFWNMDYTLGYQKPDQKRRSLTQSADARFGYGLIDKWGLFINGYWEENSVEQTDNLDSAAWGPGIRFSPSDRSYIDVSYNFSLKDNNKDYWAAKLNWTPSMRTGLTASYGKRFYGDAYDFSLFHNVRKIRSQITYRESIESFASELASQSTNVGSLICPAGTINSLSDCEFSSLTNPVVGPDQQVVSIFAALPSANNELYLTRDGKLSSTLQARKHTFTLTLFYVQRDYFSSTPDTDDYGAQLAWAWRIGQKTSLQLSTEQRYLEQDQATQTDKEQRHGLSLSHVLGKRSLVVLNYTYTDRDSEQNGYSENNIKLSYQVVF</sequence>
<dbReference type="SUPFAM" id="SSF56935">
    <property type="entry name" value="Porins"/>
    <property type="match status" value="1"/>
</dbReference>
<keyword evidence="1" id="KW-0732">Signal</keyword>
<feature type="signal peptide" evidence="1">
    <location>
        <begin position="1"/>
        <end position="22"/>
    </location>
</feature>
<reference evidence="2 3" key="1">
    <citation type="journal article" date="2022" name="Environ. Microbiol. Rep.">
        <title>Eco-phylogenetic analyses reveal divergent evolution of vitamin B12 metabolism in the marine bacterial family 'Psychromonadaceae'.</title>
        <authorList>
            <person name="Jin X."/>
            <person name="Yang Y."/>
            <person name="Cao H."/>
            <person name="Gao B."/>
            <person name="Zhao Z."/>
        </authorList>
    </citation>
    <scope>NUCLEOTIDE SEQUENCE [LARGE SCALE GENOMIC DNA]</scope>
    <source>
        <strain evidence="2 3">MKS20</strain>
    </source>
</reference>
<evidence type="ECO:0000313" key="3">
    <source>
        <dbReference type="Proteomes" id="UP001201273"/>
    </source>
</evidence>